<keyword evidence="2" id="KW-1185">Reference proteome</keyword>
<proteinExistence type="predicted"/>
<protein>
    <submittedName>
        <fullName evidence="1">Uncharacterized protein</fullName>
    </submittedName>
</protein>
<name>A0ACC1BW61_9ROSI</name>
<accession>A0ACC1BW61</accession>
<organism evidence="1 2">
    <name type="scientific">Pistacia atlantica</name>
    <dbReference type="NCBI Taxonomy" id="434234"/>
    <lineage>
        <taxon>Eukaryota</taxon>
        <taxon>Viridiplantae</taxon>
        <taxon>Streptophyta</taxon>
        <taxon>Embryophyta</taxon>
        <taxon>Tracheophyta</taxon>
        <taxon>Spermatophyta</taxon>
        <taxon>Magnoliopsida</taxon>
        <taxon>eudicotyledons</taxon>
        <taxon>Gunneridae</taxon>
        <taxon>Pentapetalae</taxon>
        <taxon>rosids</taxon>
        <taxon>malvids</taxon>
        <taxon>Sapindales</taxon>
        <taxon>Anacardiaceae</taxon>
        <taxon>Pistacia</taxon>
    </lineage>
</organism>
<reference evidence="2" key="1">
    <citation type="journal article" date="2023" name="G3 (Bethesda)">
        <title>Genome assembly and association tests identify interacting loci associated with vigor, precocity, and sex in interspecific pistachio rootstocks.</title>
        <authorList>
            <person name="Palmer W."/>
            <person name="Jacygrad E."/>
            <person name="Sagayaradj S."/>
            <person name="Cavanaugh K."/>
            <person name="Han R."/>
            <person name="Bertier L."/>
            <person name="Beede B."/>
            <person name="Kafkas S."/>
            <person name="Golino D."/>
            <person name="Preece J."/>
            <person name="Michelmore R."/>
        </authorList>
    </citation>
    <scope>NUCLEOTIDE SEQUENCE [LARGE SCALE GENOMIC DNA]</scope>
</reference>
<evidence type="ECO:0000313" key="2">
    <source>
        <dbReference type="Proteomes" id="UP001164250"/>
    </source>
</evidence>
<comment type="caution">
    <text evidence="1">The sequence shown here is derived from an EMBL/GenBank/DDBJ whole genome shotgun (WGS) entry which is preliminary data.</text>
</comment>
<sequence length="76" mass="8883">MPTFEVAEKLQKSCRWGSIGNRKSITQIHTQQNYFHNQNPIQTAIKNSKISNLKSSKWRNPKWWGRRPAGNWCRGG</sequence>
<dbReference type="Proteomes" id="UP001164250">
    <property type="component" value="Chromosome 3"/>
</dbReference>
<dbReference type="EMBL" id="CM047899">
    <property type="protein sequence ID" value="KAJ0103372.1"/>
    <property type="molecule type" value="Genomic_DNA"/>
</dbReference>
<evidence type="ECO:0000313" key="1">
    <source>
        <dbReference type="EMBL" id="KAJ0103372.1"/>
    </source>
</evidence>
<gene>
    <name evidence="1" type="ORF">Patl1_04566</name>
</gene>